<name>A0A8K0FZ20_IGNLU</name>
<dbReference type="EMBL" id="VTPC01091103">
    <property type="protein sequence ID" value="KAF2879659.1"/>
    <property type="molecule type" value="Genomic_DNA"/>
</dbReference>
<proteinExistence type="predicted"/>
<dbReference type="Proteomes" id="UP000801492">
    <property type="component" value="Unassembled WGS sequence"/>
</dbReference>
<evidence type="ECO:0000313" key="3">
    <source>
        <dbReference type="Proteomes" id="UP000801492"/>
    </source>
</evidence>
<comment type="caution">
    <text evidence="2">The sequence shown here is derived from an EMBL/GenBank/DDBJ whole genome shotgun (WGS) entry which is preliminary data.</text>
</comment>
<gene>
    <name evidence="2" type="ORF">ILUMI_26521</name>
</gene>
<sequence length="106" mass="11955">MIMKPGYCRQDVFILQLEGRMVAVRSEASLWTDRSTSVPVLVPAVQIATREEIEVSSRLKKMANGKSIEMEKDSSAVFDPIDSHQTRAPSSQQKLLDQQNVMTFIK</sequence>
<feature type="region of interest" description="Disordered" evidence="1">
    <location>
        <begin position="65"/>
        <end position="94"/>
    </location>
</feature>
<evidence type="ECO:0000256" key="1">
    <source>
        <dbReference type="SAM" id="MobiDB-lite"/>
    </source>
</evidence>
<reference evidence="2" key="1">
    <citation type="submission" date="2019-08" db="EMBL/GenBank/DDBJ databases">
        <title>The genome of the North American firefly Photinus pyralis.</title>
        <authorList>
            <consortium name="Photinus pyralis genome working group"/>
            <person name="Fallon T.R."/>
            <person name="Sander Lower S.E."/>
            <person name="Weng J.-K."/>
        </authorList>
    </citation>
    <scope>NUCLEOTIDE SEQUENCE</scope>
    <source>
        <strain evidence="2">TRF0915ILg1</strain>
        <tissue evidence="2">Whole body</tissue>
    </source>
</reference>
<dbReference type="AlphaFoldDB" id="A0A8K0FZ20"/>
<evidence type="ECO:0000313" key="2">
    <source>
        <dbReference type="EMBL" id="KAF2879659.1"/>
    </source>
</evidence>
<keyword evidence="3" id="KW-1185">Reference proteome</keyword>
<protein>
    <submittedName>
        <fullName evidence="2">Uncharacterized protein</fullName>
    </submittedName>
</protein>
<accession>A0A8K0FZ20</accession>
<organism evidence="2 3">
    <name type="scientific">Ignelater luminosus</name>
    <name type="common">Cucubano</name>
    <name type="synonym">Pyrophorus luminosus</name>
    <dbReference type="NCBI Taxonomy" id="2038154"/>
    <lineage>
        <taxon>Eukaryota</taxon>
        <taxon>Metazoa</taxon>
        <taxon>Ecdysozoa</taxon>
        <taxon>Arthropoda</taxon>
        <taxon>Hexapoda</taxon>
        <taxon>Insecta</taxon>
        <taxon>Pterygota</taxon>
        <taxon>Neoptera</taxon>
        <taxon>Endopterygota</taxon>
        <taxon>Coleoptera</taxon>
        <taxon>Polyphaga</taxon>
        <taxon>Elateriformia</taxon>
        <taxon>Elateroidea</taxon>
        <taxon>Elateridae</taxon>
        <taxon>Agrypninae</taxon>
        <taxon>Pyrophorini</taxon>
        <taxon>Ignelater</taxon>
    </lineage>
</organism>